<reference evidence="2 3" key="1">
    <citation type="submission" date="2019-04" db="EMBL/GenBank/DDBJ databases">
        <title>An improved genome assembly and genetic linkage map for asparagus bean, Vigna unguiculata ssp. sesquipedialis.</title>
        <authorList>
            <person name="Xia Q."/>
            <person name="Zhang R."/>
            <person name="Dong Y."/>
        </authorList>
    </citation>
    <scope>NUCLEOTIDE SEQUENCE [LARGE SCALE GENOMIC DNA]</scope>
    <source>
        <tissue evidence="2">Leaf</tissue>
    </source>
</reference>
<dbReference type="EMBL" id="CP039355">
    <property type="protein sequence ID" value="QCE15469.1"/>
    <property type="molecule type" value="Genomic_DNA"/>
</dbReference>
<protein>
    <submittedName>
        <fullName evidence="2">Uncharacterized protein</fullName>
    </submittedName>
</protein>
<organism evidence="2 3">
    <name type="scientific">Vigna unguiculata</name>
    <name type="common">Cowpea</name>
    <dbReference type="NCBI Taxonomy" id="3917"/>
    <lineage>
        <taxon>Eukaryota</taxon>
        <taxon>Viridiplantae</taxon>
        <taxon>Streptophyta</taxon>
        <taxon>Embryophyta</taxon>
        <taxon>Tracheophyta</taxon>
        <taxon>Spermatophyta</taxon>
        <taxon>Magnoliopsida</taxon>
        <taxon>eudicotyledons</taxon>
        <taxon>Gunneridae</taxon>
        <taxon>Pentapetalae</taxon>
        <taxon>rosids</taxon>
        <taxon>fabids</taxon>
        <taxon>Fabales</taxon>
        <taxon>Fabaceae</taxon>
        <taxon>Papilionoideae</taxon>
        <taxon>50 kb inversion clade</taxon>
        <taxon>NPAAA clade</taxon>
        <taxon>indigoferoid/millettioid clade</taxon>
        <taxon>Phaseoleae</taxon>
        <taxon>Vigna</taxon>
    </lineage>
</organism>
<accession>A0A4D6NSJ0</accession>
<sequence>MEAHLPSSMFDVRCSEEWISPKKMTQSWRSLHDGGKLQSKATHDPVVNLAEHLDSTMHMFVSMFEKTFEIEK</sequence>
<keyword evidence="3" id="KW-1185">Reference proteome</keyword>
<name>A0A4D6NSJ0_VIGUN</name>
<dbReference type="AlphaFoldDB" id="A0A4D6NSJ0"/>
<evidence type="ECO:0000313" key="3">
    <source>
        <dbReference type="Proteomes" id="UP000501690"/>
    </source>
</evidence>
<proteinExistence type="predicted"/>
<dbReference type="EMBL" id="CP039355">
    <property type="protein sequence ID" value="QCE15468.1"/>
    <property type="molecule type" value="Genomic_DNA"/>
</dbReference>
<dbReference type="Proteomes" id="UP000501690">
    <property type="component" value="Linkage Group LG11"/>
</dbReference>
<gene>
    <name evidence="1" type="ORF">DEO72_LG11g2479</name>
    <name evidence="2" type="ORF">DEO72_LG11g2480</name>
</gene>
<evidence type="ECO:0000313" key="2">
    <source>
        <dbReference type="EMBL" id="QCE15469.1"/>
    </source>
</evidence>
<evidence type="ECO:0000313" key="1">
    <source>
        <dbReference type="EMBL" id="QCE15468.1"/>
    </source>
</evidence>